<evidence type="ECO:0000259" key="11">
    <source>
        <dbReference type="PROSITE" id="PS51900"/>
    </source>
</evidence>
<dbReference type="SUPFAM" id="SSF56349">
    <property type="entry name" value="DNA breaking-rejoining enzymes"/>
    <property type="match status" value="1"/>
</dbReference>
<dbReference type="Proteomes" id="UP000030014">
    <property type="component" value="Unassembled WGS sequence"/>
</dbReference>
<dbReference type="PROSITE" id="PS51900">
    <property type="entry name" value="CB"/>
    <property type="match status" value="1"/>
</dbReference>
<dbReference type="GO" id="GO:0007059">
    <property type="term" value="P:chromosome segregation"/>
    <property type="evidence" value="ECO:0007669"/>
    <property type="project" value="UniProtKB-KW"/>
</dbReference>
<comment type="caution">
    <text evidence="12">The sequence shown here is derived from an EMBL/GenBank/DDBJ whole genome shotgun (WGS) entry which is preliminary data.</text>
</comment>
<evidence type="ECO:0000256" key="3">
    <source>
        <dbReference type="ARBA" id="ARBA00022618"/>
    </source>
</evidence>
<dbReference type="InterPro" id="IPR013762">
    <property type="entry name" value="Integrase-like_cat_sf"/>
</dbReference>
<dbReference type="AlphaFoldDB" id="A0A0A0I049"/>
<feature type="domain" description="Tyr recombinase" evidence="10">
    <location>
        <begin position="142"/>
        <end position="325"/>
    </location>
</feature>
<evidence type="ECO:0000256" key="5">
    <source>
        <dbReference type="ARBA" id="ARBA00022908"/>
    </source>
</evidence>
<evidence type="ECO:0000256" key="9">
    <source>
        <dbReference type="PROSITE-ProRule" id="PRU01248"/>
    </source>
</evidence>
<evidence type="ECO:0000256" key="8">
    <source>
        <dbReference type="ARBA" id="ARBA00023306"/>
    </source>
</evidence>
<keyword evidence="6 9" id="KW-0238">DNA-binding</keyword>
<dbReference type="RefSeq" id="WP_039260302.1">
    <property type="nucleotide sequence ID" value="NZ_JDRY01000175.1"/>
</dbReference>
<accession>A0A0A0I049</accession>
<protein>
    <submittedName>
        <fullName evidence="12">Recombinase XerC</fullName>
    </submittedName>
</protein>
<keyword evidence="5" id="KW-0229">DNA integration</keyword>
<keyword evidence="4" id="KW-0159">Chromosome partition</keyword>
<gene>
    <name evidence="12" type="ORF">Z955_16285</name>
</gene>
<dbReference type="InterPro" id="IPR002104">
    <property type="entry name" value="Integrase_catalytic"/>
</dbReference>
<evidence type="ECO:0000256" key="7">
    <source>
        <dbReference type="ARBA" id="ARBA00023172"/>
    </source>
</evidence>
<dbReference type="Gene3D" id="1.10.150.130">
    <property type="match status" value="1"/>
</dbReference>
<dbReference type="PANTHER" id="PTHR30349:SF77">
    <property type="entry name" value="TYROSINE RECOMBINASE XERC"/>
    <property type="match status" value="1"/>
</dbReference>
<dbReference type="InterPro" id="IPR010998">
    <property type="entry name" value="Integrase_recombinase_N"/>
</dbReference>
<name>A0A0A0I049_CLOBO</name>
<proteinExistence type="predicted"/>
<sequence>MKFDFNFKDIREKTDTLPQCMTSFFNYSETIKGNSTGTIKGYEVDLTMFFRFLKIYKNLVPNELEFEEIPINDIDYDFLRQLKLTDLYAFMSFTEKYRNNSSNTRARKVSTLKAFFKYLYGKIKVLDYNIADELEKPKIEKRNPIYLTLEESKKLLSVIHGKSEERDYCILNIFLNCGLRISELCSIQISKIKGDTLTVIGKGNKERTVYLNKACMDSIADYLKVRNSFGSRVPLEDRDILFLNKNYSHISKRSVEKMVKKYVEKAGLDTTKYTPHKLRHTAATLMFKYGGVDIRKLQLILGHESISTTEIYTHVDNEGLRAAVKSNPLNNETV</sequence>
<evidence type="ECO:0000256" key="6">
    <source>
        <dbReference type="ARBA" id="ARBA00023125"/>
    </source>
</evidence>
<dbReference type="Gene3D" id="1.10.443.10">
    <property type="entry name" value="Intergrase catalytic core"/>
    <property type="match status" value="1"/>
</dbReference>
<dbReference type="InterPro" id="IPR044068">
    <property type="entry name" value="CB"/>
</dbReference>
<dbReference type="GO" id="GO:0051301">
    <property type="term" value="P:cell division"/>
    <property type="evidence" value="ECO:0007669"/>
    <property type="project" value="UniProtKB-KW"/>
</dbReference>
<dbReference type="PANTHER" id="PTHR30349">
    <property type="entry name" value="PHAGE INTEGRASE-RELATED"/>
    <property type="match status" value="1"/>
</dbReference>
<evidence type="ECO:0000313" key="13">
    <source>
        <dbReference type="Proteomes" id="UP000030014"/>
    </source>
</evidence>
<evidence type="ECO:0000259" key="10">
    <source>
        <dbReference type="PROSITE" id="PS51898"/>
    </source>
</evidence>
<reference evidence="12 13" key="1">
    <citation type="submission" date="2014-01" db="EMBL/GenBank/DDBJ databases">
        <title>Plasmidome dynamics in the species complex Clostridium novyi sensu lato converts strains of independent lineages into distinctly different pathogens.</title>
        <authorList>
            <person name="Skarin H."/>
            <person name="Segerman B."/>
        </authorList>
    </citation>
    <scope>NUCLEOTIDE SEQUENCE [LARGE SCALE GENOMIC DNA]</scope>
    <source>
        <strain evidence="12 13">DC5</strain>
    </source>
</reference>
<dbReference type="GO" id="GO:0006310">
    <property type="term" value="P:DNA recombination"/>
    <property type="evidence" value="ECO:0007669"/>
    <property type="project" value="UniProtKB-KW"/>
</dbReference>
<evidence type="ECO:0000256" key="1">
    <source>
        <dbReference type="ARBA" id="ARBA00004496"/>
    </source>
</evidence>
<dbReference type="Pfam" id="PF00589">
    <property type="entry name" value="Phage_integrase"/>
    <property type="match status" value="1"/>
</dbReference>
<comment type="subcellular location">
    <subcellularLocation>
        <location evidence="1">Cytoplasm</location>
    </subcellularLocation>
</comment>
<dbReference type="GO" id="GO:0015074">
    <property type="term" value="P:DNA integration"/>
    <property type="evidence" value="ECO:0007669"/>
    <property type="project" value="UniProtKB-KW"/>
</dbReference>
<keyword evidence="3" id="KW-0132">Cell division</keyword>
<evidence type="ECO:0000256" key="4">
    <source>
        <dbReference type="ARBA" id="ARBA00022829"/>
    </source>
</evidence>
<dbReference type="PROSITE" id="PS51898">
    <property type="entry name" value="TYR_RECOMBINASE"/>
    <property type="match status" value="1"/>
</dbReference>
<organism evidence="12 13">
    <name type="scientific">Clostridium botulinum C/D str. DC5</name>
    <dbReference type="NCBI Taxonomy" id="1443128"/>
    <lineage>
        <taxon>Bacteria</taxon>
        <taxon>Bacillati</taxon>
        <taxon>Bacillota</taxon>
        <taxon>Clostridia</taxon>
        <taxon>Eubacteriales</taxon>
        <taxon>Clostridiaceae</taxon>
        <taxon>Clostridium</taxon>
    </lineage>
</organism>
<keyword evidence="2" id="KW-0963">Cytoplasm</keyword>
<evidence type="ECO:0000256" key="2">
    <source>
        <dbReference type="ARBA" id="ARBA00022490"/>
    </source>
</evidence>
<dbReference type="GO" id="GO:0005737">
    <property type="term" value="C:cytoplasm"/>
    <property type="evidence" value="ECO:0007669"/>
    <property type="project" value="UniProtKB-SubCell"/>
</dbReference>
<feature type="domain" description="Core-binding (CB)" evidence="11">
    <location>
        <begin position="15"/>
        <end position="120"/>
    </location>
</feature>
<evidence type="ECO:0000313" key="12">
    <source>
        <dbReference type="EMBL" id="KGM93010.1"/>
    </source>
</evidence>
<dbReference type="EMBL" id="JDRY01000175">
    <property type="protein sequence ID" value="KGM93010.1"/>
    <property type="molecule type" value="Genomic_DNA"/>
</dbReference>
<dbReference type="InterPro" id="IPR011010">
    <property type="entry name" value="DNA_brk_join_enz"/>
</dbReference>
<dbReference type="GO" id="GO:0003677">
    <property type="term" value="F:DNA binding"/>
    <property type="evidence" value="ECO:0007669"/>
    <property type="project" value="UniProtKB-UniRule"/>
</dbReference>
<keyword evidence="7" id="KW-0233">DNA recombination</keyword>
<dbReference type="InterPro" id="IPR050090">
    <property type="entry name" value="Tyrosine_recombinase_XerCD"/>
</dbReference>
<keyword evidence="8" id="KW-0131">Cell cycle</keyword>